<name>A0ABS7JHF3_9SPHN</name>
<dbReference type="RefSeq" id="WP_221598609.1">
    <property type="nucleotide sequence ID" value="NZ_JAIGNQ010000004.1"/>
</dbReference>
<dbReference type="EMBL" id="JAIGNQ010000004">
    <property type="protein sequence ID" value="MBX7489450.1"/>
    <property type="molecule type" value="Genomic_DNA"/>
</dbReference>
<keyword evidence="1" id="KW-1133">Transmembrane helix</keyword>
<comment type="caution">
    <text evidence="2">The sequence shown here is derived from an EMBL/GenBank/DDBJ whole genome shotgun (WGS) entry which is preliminary data.</text>
</comment>
<feature type="transmembrane region" description="Helical" evidence="1">
    <location>
        <begin position="41"/>
        <end position="59"/>
    </location>
</feature>
<keyword evidence="1" id="KW-0472">Membrane</keyword>
<sequence length="64" mass="6895">MSHRTRHRQSTATVFRWPIAIGVASIAGLVLGLTGDGTRDLLAWILVGIAPAVIFAALVRRTSR</sequence>
<protein>
    <recommendedName>
        <fullName evidence="4">DUF4175 domain-containing protein</fullName>
    </recommendedName>
</protein>
<organism evidence="2 3">
    <name type="scientific">Qipengyuania pacifica</name>
    <dbReference type="NCBI Taxonomy" id="2860199"/>
    <lineage>
        <taxon>Bacteria</taxon>
        <taxon>Pseudomonadati</taxon>
        <taxon>Pseudomonadota</taxon>
        <taxon>Alphaproteobacteria</taxon>
        <taxon>Sphingomonadales</taxon>
        <taxon>Erythrobacteraceae</taxon>
        <taxon>Qipengyuania</taxon>
    </lineage>
</organism>
<evidence type="ECO:0008006" key="4">
    <source>
        <dbReference type="Google" id="ProtNLM"/>
    </source>
</evidence>
<proteinExistence type="predicted"/>
<evidence type="ECO:0000313" key="2">
    <source>
        <dbReference type="EMBL" id="MBX7489450.1"/>
    </source>
</evidence>
<evidence type="ECO:0000313" key="3">
    <source>
        <dbReference type="Proteomes" id="UP000776651"/>
    </source>
</evidence>
<accession>A0ABS7JHF3</accession>
<gene>
    <name evidence="2" type="ORF">K3177_13085</name>
</gene>
<keyword evidence="3" id="KW-1185">Reference proteome</keyword>
<dbReference type="Proteomes" id="UP000776651">
    <property type="component" value="Unassembled WGS sequence"/>
</dbReference>
<feature type="transmembrane region" description="Helical" evidence="1">
    <location>
        <begin position="12"/>
        <end position="35"/>
    </location>
</feature>
<keyword evidence="1" id="KW-0812">Transmembrane</keyword>
<reference evidence="2 3" key="1">
    <citation type="submission" date="2021-08" db="EMBL/GenBank/DDBJ databases">
        <title>Comparative Genomics Analysis of the Genus Qipengyuania Reveals Extensive Genetic Diversity and Metabolic Versatility, Including the Description of Fifteen Novel Species.</title>
        <authorList>
            <person name="Liu Y."/>
        </authorList>
    </citation>
    <scope>NUCLEOTIDE SEQUENCE [LARGE SCALE GENOMIC DNA]</scope>
    <source>
        <strain evidence="2 3">GH25</strain>
    </source>
</reference>
<evidence type="ECO:0000256" key="1">
    <source>
        <dbReference type="SAM" id="Phobius"/>
    </source>
</evidence>